<name>A0A4Q0XRN1_9BACT</name>
<reference evidence="1 2" key="1">
    <citation type="submission" date="2017-10" db="EMBL/GenBank/DDBJ databases">
        <title>Genomics of the genus Arcobacter.</title>
        <authorList>
            <person name="Perez-Cataluna A."/>
            <person name="Figueras M.J."/>
        </authorList>
    </citation>
    <scope>NUCLEOTIDE SEQUENCE [LARGE SCALE GENOMIC DNA]</scope>
    <source>
        <strain evidence="1 2">CECT 8987</strain>
    </source>
</reference>
<evidence type="ECO:0008006" key="3">
    <source>
        <dbReference type="Google" id="ProtNLM"/>
    </source>
</evidence>
<dbReference type="Proteomes" id="UP000290657">
    <property type="component" value="Unassembled WGS sequence"/>
</dbReference>
<evidence type="ECO:0000313" key="1">
    <source>
        <dbReference type="EMBL" id="RXJ57935.1"/>
    </source>
</evidence>
<dbReference type="AlphaFoldDB" id="A0A4Q0XRN1"/>
<dbReference type="EMBL" id="PDKN01000003">
    <property type="protein sequence ID" value="RXJ57935.1"/>
    <property type="molecule type" value="Genomic_DNA"/>
</dbReference>
<proteinExistence type="predicted"/>
<evidence type="ECO:0000313" key="2">
    <source>
        <dbReference type="Proteomes" id="UP000290657"/>
    </source>
</evidence>
<dbReference type="OrthoDB" id="5365658at2"/>
<comment type="caution">
    <text evidence="1">The sequence shown here is derived from an EMBL/GenBank/DDBJ whole genome shotgun (WGS) entry which is preliminary data.</text>
</comment>
<gene>
    <name evidence="1" type="ORF">CRV04_05360</name>
</gene>
<protein>
    <recommendedName>
        <fullName evidence="3">DUF2116 family Zn-ribbon domain-containing protein</fullName>
    </recommendedName>
</protein>
<dbReference type="RefSeq" id="WP_128995798.1">
    <property type="nucleotide sequence ID" value="NZ_PDKN01000003.1"/>
</dbReference>
<sequence length="83" mass="10174">MANVCQYCSKKIPINKVFCSKECKESFFQMIAINLPKPFLKRLYFFCNDQEREEEIKQFAERHQWSEPLVREKIQQLNSEYFR</sequence>
<keyword evidence="2" id="KW-1185">Reference proteome</keyword>
<accession>A0A4Q0XRN1</accession>
<organism evidence="1 2">
    <name type="scientific">Candidatus Marinarcus aquaticus</name>
    <dbReference type="NCBI Taxonomy" id="2044504"/>
    <lineage>
        <taxon>Bacteria</taxon>
        <taxon>Pseudomonadati</taxon>
        <taxon>Campylobacterota</taxon>
        <taxon>Epsilonproteobacteria</taxon>
        <taxon>Campylobacterales</taxon>
        <taxon>Arcobacteraceae</taxon>
        <taxon>Candidatus Marinarcus</taxon>
    </lineage>
</organism>